<evidence type="ECO:0000313" key="1">
    <source>
        <dbReference type="EMBL" id="MCS5714083.1"/>
    </source>
</evidence>
<evidence type="ECO:0000313" key="2">
    <source>
        <dbReference type="Proteomes" id="UP001165580"/>
    </source>
</evidence>
<name>A0ABT2GD47_9MICO</name>
<keyword evidence="1" id="KW-0436">Ligase</keyword>
<dbReference type="Proteomes" id="UP001165580">
    <property type="component" value="Unassembled WGS sequence"/>
</dbReference>
<protein>
    <submittedName>
        <fullName evidence="1">2'-5' RNA ligase family protein</fullName>
    </submittedName>
</protein>
<dbReference type="RefSeq" id="WP_259485611.1">
    <property type="nucleotide sequence ID" value="NZ_JANTEZ010000002.1"/>
</dbReference>
<dbReference type="InterPro" id="IPR009097">
    <property type="entry name" value="Cyclic_Pdiesterase"/>
</dbReference>
<keyword evidence="2" id="KW-1185">Reference proteome</keyword>
<comment type="caution">
    <text evidence="1">The sequence shown here is derived from an EMBL/GenBank/DDBJ whole genome shotgun (WGS) entry which is preliminary data.</text>
</comment>
<gene>
    <name evidence="1" type="ORF">NVV95_05900</name>
</gene>
<dbReference type="SUPFAM" id="SSF55144">
    <property type="entry name" value="LigT-like"/>
    <property type="match status" value="1"/>
</dbReference>
<dbReference type="Gene3D" id="3.90.1140.10">
    <property type="entry name" value="Cyclic phosphodiesterase"/>
    <property type="match status" value="1"/>
</dbReference>
<dbReference type="Pfam" id="PF13563">
    <property type="entry name" value="2_5_RNA_ligase2"/>
    <property type="match status" value="1"/>
</dbReference>
<accession>A0ABT2GD47</accession>
<proteinExistence type="predicted"/>
<sequence length="180" mass="18448">MATVVSVEAVFDAAAEAAVREEWAALAAAGMSSLAAHTSASNAPHLTLAVRPAEGGFGPFALPEEVASLLPLPVVLGAPMLFGAGDRRVLVRSVLPSAGLLALHAAVHAHLAHPGGSVAVPGEDAPHTRPGEWTPHVTLARRLRLEQVPAALALLGPDIPAQIVALRHWNADTATVTPLE</sequence>
<dbReference type="GO" id="GO:0016874">
    <property type="term" value="F:ligase activity"/>
    <property type="evidence" value="ECO:0007669"/>
    <property type="project" value="UniProtKB-KW"/>
</dbReference>
<reference evidence="1" key="1">
    <citation type="submission" date="2022-08" db="EMBL/GenBank/DDBJ databases">
        <authorList>
            <person name="Deng Y."/>
            <person name="Han X.-F."/>
            <person name="Zhang Y.-Q."/>
        </authorList>
    </citation>
    <scope>NUCLEOTIDE SEQUENCE</scope>
    <source>
        <strain evidence="1">CPCC 205716</strain>
    </source>
</reference>
<dbReference type="EMBL" id="JANTEZ010000002">
    <property type="protein sequence ID" value="MCS5714083.1"/>
    <property type="molecule type" value="Genomic_DNA"/>
</dbReference>
<organism evidence="1 2">
    <name type="scientific">Herbiconiux gentiana</name>
    <dbReference type="NCBI Taxonomy" id="2970912"/>
    <lineage>
        <taxon>Bacteria</taxon>
        <taxon>Bacillati</taxon>
        <taxon>Actinomycetota</taxon>
        <taxon>Actinomycetes</taxon>
        <taxon>Micrococcales</taxon>
        <taxon>Microbacteriaceae</taxon>
        <taxon>Herbiconiux</taxon>
    </lineage>
</organism>